<evidence type="ECO:0000256" key="2">
    <source>
        <dbReference type="ARBA" id="ARBA00004760"/>
    </source>
</evidence>
<evidence type="ECO:0000256" key="7">
    <source>
        <dbReference type="ARBA" id="ARBA00022989"/>
    </source>
</evidence>
<keyword evidence="8" id="KW-0472">Membrane</keyword>
<evidence type="ECO:0000256" key="5">
    <source>
        <dbReference type="ARBA" id="ARBA00022679"/>
    </source>
</evidence>
<dbReference type="InterPro" id="IPR029044">
    <property type="entry name" value="Nucleotide-diphossugar_trans"/>
</dbReference>
<comment type="subcellular location">
    <subcellularLocation>
        <location evidence="1">Membrane</location>
        <topology evidence="1">Multi-pass membrane protein</topology>
    </subcellularLocation>
</comment>
<keyword evidence="10" id="KW-1185">Reference proteome</keyword>
<evidence type="ECO:0000256" key="1">
    <source>
        <dbReference type="ARBA" id="ARBA00004141"/>
    </source>
</evidence>
<dbReference type="Proteomes" id="UP001165648">
    <property type="component" value="Unassembled WGS sequence"/>
</dbReference>
<evidence type="ECO:0000256" key="4">
    <source>
        <dbReference type="ARBA" id="ARBA00022676"/>
    </source>
</evidence>
<evidence type="ECO:0000313" key="10">
    <source>
        <dbReference type="Proteomes" id="UP001165648"/>
    </source>
</evidence>
<comment type="pathway">
    <text evidence="3">Sphingolipid metabolism.</text>
</comment>
<keyword evidence="4" id="KW-0328">Glycosyltransferase</keyword>
<dbReference type="InterPro" id="IPR025993">
    <property type="entry name" value="Ceramide_glucosylTrfase"/>
</dbReference>
<dbReference type="SUPFAM" id="SSF53448">
    <property type="entry name" value="Nucleotide-diphospho-sugar transferases"/>
    <property type="match status" value="1"/>
</dbReference>
<gene>
    <name evidence="9" type="primary">hpnI</name>
    <name evidence="9" type="ORF">NQF64_06520</name>
</gene>
<evidence type="ECO:0000256" key="8">
    <source>
        <dbReference type="ARBA" id="ARBA00023136"/>
    </source>
</evidence>
<keyword evidence="7" id="KW-1133">Transmembrane helix</keyword>
<comment type="pathway">
    <text evidence="2">Lipid metabolism; sphingolipid metabolism.</text>
</comment>
<dbReference type="Gene3D" id="3.90.550.10">
    <property type="entry name" value="Spore Coat Polysaccharide Biosynthesis Protein SpsA, Chain A"/>
    <property type="match status" value="1"/>
</dbReference>
<name>A0ABT3W9B0_9PROT</name>
<dbReference type="Pfam" id="PF13506">
    <property type="entry name" value="Glyco_transf_21"/>
    <property type="match status" value="1"/>
</dbReference>
<dbReference type="PANTHER" id="PTHR12726:SF0">
    <property type="entry name" value="CERAMIDE GLUCOSYLTRANSFERASE"/>
    <property type="match status" value="1"/>
</dbReference>
<reference evidence="9 10" key="1">
    <citation type="submission" date="2022-07" db="EMBL/GenBank/DDBJ databases">
        <title>Bombella genomes.</title>
        <authorList>
            <person name="Harer L."/>
            <person name="Styblova S."/>
            <person name="Ehrmann M."/>
        </authorList>
    </citation>
    <scope>NUCLEOTIDE SEQUENCE [LARGE SCALE GENOMIC DNA]</scope>
    <source>
        <strain evidence="9 10">TMW 2.2558</strain>
    </source>
</reference>
<dbReference type="CDD" id="cd02520">
    <property type="entry name" value="Glucosylceramide_synthase"/>
    <property type="match status" value="1"/>
</dbReference>
<dbReference type="InterPro" id="IPR017835">
    <property type="entry name" value="Hopen-assoc_HpnI"/>
</dbReference>
<accession>A0ABT3W9B0</accession>
<evidence type="ECO:0000313" key="9">
    <source>
        <dbReference type="EMBL" id="MCX5614895.1"/>
    </source>
</evidence>
<dbReference type="PANTHER" id="PTHR12726">
    <property type="entry name" value="CERAMIDE GLUCOSYLTRANSFERASE"/>
    <property type="match status" value="1"/>
</dbReference>
<comment type="caution">
    <text evidence="9">The sequence shown here is derived from an EMBL/GenBank/DDBJ whole genome shotgun (WGS) entry which is preliminary data.</text>
</comment>
<evidence type="ECO:0000256" key="3">
    <source>
        <dbReference type="ARBA" id="ARBA00004991"/>
    </source>
</evidence>
<keyword evidence="6" id="KW-0812">Transmembrane</keyword>
<organism evidence="9 10">
    <name type="scientific">Bombella saccharophila</name>
    <dbReference type="NCBI Taxonomy" id="2967338"/>
    <lineage>
        <taxon>Bacteria</taxon>
        <taxon>Pseudomonadati</taxon>
        <taxon>Pseudomonadota</taxon>
        <taxon>Alphaproteobacteria</taxon>
        <taxon>Acetobacterales</taxon>
        <taxon>Acetobacteraceae</taxon>
        <taxon>Bombella</taxon>
    </lineage>
</organism>
<dbReference type="EMBL" id="JANIDW010000003">
    <property type="protein sequence ID" value="MCX5614895.1"/>
    <property type="molecule type" value="Genomic_DNA"/>
</dbReference>
<proteinExistence type="predicted"/>
<protein>
    <submittedName>
        <fullName evidence="9">Bacteriohopanetetrol glucosamine biosynthesis glycosyltransferase HpnI</fullName>
    </submittedName>
</protein>
<dbReference type="RefSeq" id="WP_266106878.1">
    <property type="nucleotide sequence ID" value="NZ_JANIDW010000003.1"/>
</dbReference>
<keyword evidence="5" id="KW-0808">Transferase</keyword>
<dbReference type="NCBIfam" id="TIGR03472">
    <property type="entry name" value="HpnI"/>
    <property type="match status" value="1"/>
</dbReference>
<evidence type="ECO:0000256" key="6">
    <source>
        <dbReference type="ARBA" id="ARBA00022692"/>
    </source>
</evidence>
<sequence length="396" mass="44056">MAPLFAIASALSGAFSLAGHVQNLIGTSLLSRFCQNVRIPGRPAPYQREASSHNQEALRPSVTLMKPVHGDEPRLEDALESFFQQDYPSYQIIFGLHKEDDTALPVIRRLQQRYPHHDVTIIINDALHGPNRKVSNLINMYPSCRHDILIISDSDIHVSPDYITHIVESFQQERVQLVTTLYAGLPASPSLIRMLGAHSINTNFLPGVMMSRLIGRQDCLGATMALKRTHLQQIGGFEALVSHVADDAVLGQLIRRNGGDIALARTLCQTTITETSLKDLFTHELRWGRTVRSVEPLGYGLSILQLPLFWAVLCVLFAPSRRFSWGLLIGGMLYRGAITQRIGRLTNCALPGIFPFLIFRDCLSACVMLGSARGSRVTWRGQTMHISRGKTRTKSL</sequence>